<organism evidence="2 3">
    <name type="scientific">Elysia crispata</name>
    <name type="common">lettuce slug</name>
    <dbReference type="NCBI Taxonomy" id="231223"/>
    <lineage>
        <taxon>Eukaryota</taxon>
        <taxon>Metazoa</taxon>
        <taxon>Spiralia</taxon>
        <taxon>Lophotrochozoa</taxon>
        <taxon>Mollusca</taxon>
        <taxon>Gastropoda</taxon>
        <taxon>Heterobranchia</taxon>
        <taxon>Euthyneura</taxon>
        <taxon>Panpulmonata</taxon>
        <taxon>Sacoglossa</taxon>
        <taxon>Placobranchoidea</taxon>
        <taxon>Plakobranchidae</taxon>
        <taxon>Elysia</taxon>
    </lineage>
</organism>
<evidence type="ECO:0000313" key="3">
    <source>
        <dbReference type="Proteomes" id="UP001283361"/>
    </source>
</evidence>
<dbReference type="InterPro" id="IPR029526">
    <property type="entry name" value="PGBD"/>
</dbReference>
<comment type="caution">
    <text evidence="2">The sequence shown here is derived from an EMBL/GenBank/DDBJ whole genome shotgun (WGS) entry which is preliminary data.</text>
</comment>
<dbReference type="EMBL" id="JAWDGP010000700">
    <property type="protein sequence ID" value="KAK3798267.1"/>
    <property type="molecule type" value="Genomic_DNA"/>
</dbReference>
<dbReference type="Proteomes" id="UP001283361">
    <property type="component" value="Unassembled WGS sequence"/>
</dbReference>
<keyword evidence="3" id="KW-1185">Reference proteome</keyword>
<reference evidence="2" key="1">
    <citation type="journal article" date="2023" name="G3 (Bethesda)">
        <title>A reference genome for the long-term kleptoplast-retaining sea slug Elysia crispata morphotype clarki.</title>
        <authorList>
            <person name="Eastman K.E."/>
            <person name="Pendleton A.L."/>
            <person name="Shaikh M.A."/>
            <person name="Suttiyut T."/>
            <person name="Ogas R."/>
            <person name="Tomko P."/>
            <person name="Gavelis G."/>
            <person name="Widhalm J.R."/>
            <person name="Wisecaver J.H."/>
        </authorList>
    </citation>
    <scope>NUCLEOTIDE SEQUENCE</scope>
    <source>
        <strain evidence="2">ECLA1</strain>
    </source>
</reference>
<proteinExistence type="predicted"/>
<dbReference type="AlphaFoldDB" id="A0AAE1B451"/>
<feature type="domain" description="PiggyBac transposable element-derived protein" evidence="1">
    <location>
        <begin position="1"/>
        <end position="190"/>
    </location>
</feature>
<name>A0AAE1B451_9GAST</name>
<evidence type="ECO:0000313" key="2">
    <source>
        <dbReference type="EMBL" id="KAK3798267.1"/>
    </source>
</evidence>
<evidence type="ECO:0000259" key="1">
    <source>
        <dbReference type="Pfam" id="PF13843"/>
    </source>
</evidence>
<gene>
    <name evidence="2" type="ORF">RRG08_017182</name>
</gene>
<dbReference type="PANTHER" id="PTHR46599:SF3">
    <property type="entry name" value="PIGGYBAC TRANSPOSABLE ELEMENT-DERIVED PROTEIN 4"/>
    <property type="match status" value="1"/>
</dbReference>
<protein>
    <recommendedName>
        <fullName evidence="1">PiggyBac transposable element-derived protein domain-containing protein</fullName>
    </recommendedName>
</protein>
<sequence length="223" mass="26741">MPSISHYWKKSILYKYPIANLVMPRNRFQLILKFIHFNDNSQMPERNDPTYDRLYKIRPIVDHLFERFQSVYELRKDVCVDESLLLWKGRLIFRQYIPNKRSRFGIKLYLCCESDGELAGRGGYCYRFKIYTGKEDRAQEMRNVIPEDAQALSISEQTVVFMILPLLNKGYTVYMDNWYSSVRLYLYLLGKTHWHAELSDKREAFLPKLYRLSPLRTHQLCLS</sequence>
<accession>A0AAE1B451</accession>
<dbReference type="PANTHER" id="PTHR46599">
    <property type="entry name" value="PIGGYBAC TRANSPOSABLE ELEMENT-DERIVED PROTEIN 4"/>
    <property type="match status" value="1"/>
</dbReference>
<dbReference type="Pfam" id="PF13843">
    <property type="entry name" value="DDE_Tnp_1_7"/>
    <property type="match status" value="1"/>
</dbReference>